<accession>A0A4Q2D1H6</accession>
<feature type="region of interest" description="Disordered" evidence="2">
    <location>
        <begin position="271"/>
        <end position="310"/>
    </location>
</feature>
<dbReference type="InterPro" id="IPR056884">
    <property type="entry name" value="NPHP3-like_N"/>
</dbReference>
<name>A0A4Q2D1H6_9AGAR</name>
<keyword evidence="1" id="KW-0677">Repeat</keyword>
<dbReference type="OrthoDB" id="5106486at2759"/>
<dbReference type="Pfam" id="PF24883">
    <property type="entry name" value="NPHP3_N"/>
    <property type="match status" value="1"/>
</dbReference>
<protein>
    <recommendedName>
        <fullName evidence="3">Nephrocystin 3-like N-terminal domain-containing protein</fullName>
    </recommendedName>
</protein>
<comment type="caution">
    <text evidence="4">The sequence shown here is derived from an EMBL/GenBank/DDBJ whole genome shotgun (WGS) entry which is preliminary data.</text>
</comment>
<evidence type="ECO:0000313" key="4">
    <source>
        <dbReference type="EMBL" id="RXW13040.1"/>
    </source>
</evidence>
<feature type="compositionally biased region" description="Basic and acidic residues" evidence="2">
    <location>
        <begin position="286"/>
        <end position="310"/>
    </location>
</feature>
<gene>
    <name evidence="4" type="ORF">EST38_g12815</name>
</gene>
<reference evidence="4 5" key="1">
    <citation type="submission" date="2019-01" db="EMBL/GenBank/DDBJ databases">
        <title>Draft genome sequence of Psathyrella aberdarensis IHI B618.</title>
        <authorList>
            <person name="Buettner E."/>
            <person name="Kellner H."/>
        </authorList>
    </citation>
    <scope>NUCLEOTIDE SEQUENCE [LARGE SCALE GENOMIC DNA]</scope>
    <source>
        <strain evidence="4 5">IHI B618</strain>
    </source>
</reference>
<sequence length="426" mass="47156">MAFQQNGSSTNFFQNSQNWPLKYIHQNVATGALHDSDERYPPPSCYTNTREDVFKRIAESDKAIIVIHSRSGQGKSAIAQTLTERHEEEGTLGAAFFFDKTSPNCNNPSRLVTTLATQLARYVQGLEDGIAHAIKLHPTIAKSALKQQVDKLIIAPFQALMAANFDGAQDQVKWWVILDGLDECIATSANRRGPTRRESERAQLLVLDLVLKLQSSRLPFSFAIFTRPQRGIMDCCRQNSNVIEMFDICSLPSHETDVETFLRVALGRIAPNGRSGDEDRGEDEGEGPRQVDDDVDEDSAKPDWPDEDRMQQLIDMTRGDMLAASTVIKRIEDVEGDPDDELDRLLENGLQPDPAPEAEPTVTPSAIAGLFTGATIQQIGNIQLGGTNVYYTNPTNNVYDVNLGGSRQVHSIGPVLPHEEGQRRLT</sequence>
<dbReference type="STRING" id="2316362.A0A4Q2D1H6"/>
<evidence type="ECO:0000256" key="1">
    <source>
        <dbReference type="ARBA" id="ARBA00022737"/>
    </source>
</evidence>
<dbReference type="Proteomes" id="UP000290288">
    <property type="component" value="Unassembled WGS sequence"/>
</dbReference>
<feature type="domain" description="Nephrocystin 3-like N-terminal" evidence="3">
    <location>
        <begin position="50"/>
        <end position="186"/>
    </location>
</feature>
<keyword evidence="5" id="KW-1185">Reference proteome</keyword>
<organism evidence="4 5">
    <name type="scientific">Candolleomyces aberdarensis</name>
    <dbReference type="NCBI Taxonomy" id="2316362"/>
    <lineage>
        <taxon>Eukaryota</taxon>
        <taxon>Fungi</taxon>
        <taxon>Dikarya</taxon>
        <taxon>Basidiomycota</taxon>
        <taxon>Agaricomycotina</taxon>
        <taxon>Agaricomycetes</taxon>
        <taxon>Agaricomycetidae</taxon>
        <taxon>Agaricales</taxon>
        <taxon>Agaricineae</taxon>
        <taxon>Psathyrellaceae</taxon>
        <taxon>Candolleomyces</taxon>
    </lineage>
</organism>
<evidence type="ECO:0000256" key="2">
    <source>
        <dbReference type="SAM" id="MobiDB-lite"/>
    </source>
</evidence>
<dbReference type="EMBL" id="SDEE01001035">
    <property type="protein sequence ID" value="RXW13040.1"/>
    <property type="molecule type" value="Genomic_DNA"/>
</dbReference>
<evidence type="ECO:0000259" key="3">
    <source>
        <dbReference type="Pfam" id="PF24883"/>
    </source>
</evidence>
<evidence type="ECO:0000313" key="5">
    <source>
        <dbReference type="Proteomes" id="UP000290288"/>
    </source>
</evidence>
<proteinExistence type="predicted"/>
<dbReference type="AlphaFoldDB" id="A0A4Q2D1H6"/>